<evidence type="ECO:0000256" key="6">
    <source>
        <dbReference type="ARBA" id="ARBA00022892"/>
    </source>
</evidence>
<reference evidence="12 13" key="1">
    <citation type="submission" date="2024-08" db="EMBL/GenBank/DDBJ databases">
        <authorList>
            <person name="Cucini C."/>
            <person name="Frati F."/>
        </authorList>
    </citation>
    <scope>NUCLEOTIDE SEQUENCE [LARGE SCALE GENOMIC DNA]</scope>
</reference>
<sequence length="171" mass="19708">METILFFQFPILAESLHATAVLVLLLKLITTRSSAGISGKSLFLLSLTYTFRGLDVFAYWKWETQPISLPKLFYMLSSYLMLYLTYSTNRSTVEWDLDTFRIRLLVVPVSILSFVLNERKRITQLAYTWSLFMESAALIPQLFMIWKSGKAETLLVCYLLIFGIYIGSVIS</sequence>
<evidence type="ECO:0000256" key="3">
    <source>
        <dbReference type="ARBA" id="ARBA00022448"/>
    </source>
</evidence>
<comment type="similarity">
    <text evidence="2">Belongs to the ERD2 family.</text>
</comment>
<name>A0ABP1PSP2_9HEXA</name>
<dbReference type="Proteomes" id="UP001642540">
    <property type="component" value="Unassembled WGS sequence"/>
</dbReference>
<keyword evidence="3" id="KW-0813">Transport</keyword>
<evidence type="ECO:0000256" key="10">
    <source>
        <dbReference type="ARBA" id="ARBA00023170"/>
    </source>
</evidence>
<protein>
    <recommendedName>
        <fullName evidence="14">ER lumen protein-retaining receptor</fullName>
    </recommendedName>
</protein>
<feature type="transmembrane region" description="Helical" evidence="11">
    <location>
        <begin position="153"/>
        <end position="170"/>
    </location>
</feature>
<keyword evidence="4 11" id="KW-0812">Transmembrane</keyword>
<dbReference type="EMBL" id="CAXLJM020000007">
    <property type="protein sequence ID" value="CAL8072822.1"/>
    <property type="molecule type" value="Genomic_DNA"/>
</dbReference>
<dbReference type="Pfam" id="PF00810">
    <property type="entry name" value="ER_lumen_recept"/>
    <property type="match status" value="1"/>
</dbReference>
<comment type="caution">
    <text evidence="12">The sequence shown here is derived from an EMBL/GenBank/DDBJ whole genome shotgun (WGS) entry which is preliminary data.</text>
</comment>
<gene>
    <name evidence="12" type="ORF">ODALV1_LOCUS2347</name>
</gene>
<dbReference type="InterPro" id="IPR000133">
    <property type="entry name" value="ER_ret_rcpt"/>
</dbReference>
<accession>A0ABP1PSP2</accession>
<keyword evidence="10" id="KW-0675">Receptor</keyword>
<comment type="subcellular location">
    <subcellularLocation>
        <location evidence="1">Endoplasmic reticulum membrane</location>
        <topology evidence="1">Multi-pass membrane protein</topology>
    </subcellularLocation>
</comment>
<dbReference type="PANTHER" id="PTHR10585">
    <property type="entry name" value="ER LUMEN PROTEIN RETAINING RECEPTOR"/>
    <property type="match status" value="1"/>
</dbReference>
<evidence type="ECO:0000256" key="7">
    <source>
        <dbReference type="ARBA" id="ARBA00022927"/>
    </source>
</evidence>
<evidence type="ECO:0000313" key="12">
    <source>
        <dbReference type="EMBL" id="CAL8072822.1"/>
    </source>
</evidence>
<keyword evidence="13" id="KW-1185">Reference proteome</keyword>
<evidence type="ECO:0000313" key="13">
    <source>
        <dbReference type="Proteomes" id="UP001642540"/>
    </source>
</evidence>
<evidence type="ECO:0000256" key="1">
    <source>
        <dbReference type="ARBA" id="ARBA00004477"/>
    </source>
</evidence>
<feature type="transmembrane region" description="Helical" evidence="11">
    <location>
        <begin position="6"/>
        <end position="29"/>
    </location>
</feature>
<feature type="transmembrane region" description="Helical" evidence="11">
    <location>
        <begin position="72"/>
        <end position="88"/>
    </location>
</feature>
<proteinExistence type="inferred from homology"/>
<feature type="transmembrane region" description="Helical" evidence="11">
    <location>
        <begin position="100"/>
        <end position="116"/>
    </location>
</feature>
<evidence type="ECO:0000256" key="11">
    <source>
        <dbReference type="SAM" id="Phobius"/>
    </source>
</evidence>
<evidence type="ECO:0000256" key="9">
    <source>
        <dbReference type="ARBA" id="ARBA00023136"/>
    </source>
</evidence>
<evidence type="ECO:0000256" key="5">
    <source>
        <dbReference type="ARBA" id="ARBA00022824"/>
    </source>
</evidence>
<keyword evidence="7" id="KW-0653">Protein transport</keyword>
<dbReference type="PRINTS" id="PR00660">
    <property type="entry name" value="ERLUMENR"/>
</dbReference>
<evidence type="ECO:0008006" key="14">
    <source>
        <dbReference type="Google" id="ProtNLM"/>
    </source>
</evidence>
<keyword evidence="5" id="KW-0256">Endoplasmic reticulum</keyword>
<keyword evidence="6" id="KW-0931">ER-Golgi transport</keyword>
<keyword evidence="9 11" id="KW-0472">Membrane</keyword>
<organism evidence="12 13">
    <name type="scientific">Orchesella dallaii</name>
    <dbReference type="NCBI Taxonomy" id="48710"/>
    <lineage>
        <taxon>Eukaryota</taxon>
        <taxon>Metazoa</taxon>
        <taxon>Ecdysozoa</taxon>
        <taxon>Arthropoda</taxon>
        <taxon>Hexapoda</taxon>
        <taxon>Collembola</taxon>
        <taxon>Entomobryomorpha</taxon>
        <taxon>Entomobryoidea</taxon>
        <taxon>Orchesellidae</taxon>
        <taxon>Orchesellinae</taxon>
        <taxon>Orchesella</taxon>
    </lineage>
</organism>
<evidence type="ECO:0000256" key="2">
    <source>
        <dbReference type="ARBA" id="ARBA00010120"/>
    </source>
</evidence>
<evidence type="ECO:0000256" key="4">
    <source>
        <dbReference type="ARBA" id="ARBA00022692"/>
    </source>
</evidence>
<evidence type="ECO:0000256" key="8">
    <source>
        <dbReference type="ARBA" id="ARBA00022989"/>
    </source>
</evidence>
<keyword evidence="8 11" id="KW-1133">Transmembrane helix</keyword>